<dbReference type="EMBL" id="JAHRHJ020000001">
    <property type="protein sequence ID" value="KAH9328135.1"/>
    <property type="molecule type" value="Genomic_DNA"/>
</dbReference>
<sequence>ERETTPNPKEEEFFLAVEEKNVDPKASNIKQVIEEPSILPSTSSPSSSNVGEEFDISNSMLEDDGNHGEQVANHEDTMEEVEHLQQDNNEAIYLSDLEDYFDGEEPVEIP</sequence>
<feature type="non-terminal residue" evidence="1">
    <location>
        <position position="110"/>
    </location>
</feature>
<keyword evidence="2" id="KW-1185">Reference proteome</keyword>
<comment type="caution">
    <text evidence="1">The sequence shown here is derived from an EMBL/GenBank/DDBJ whole genome shotgun (WGS) entry which is preliminary data.</text>
</comment>
<evidence type="ECO:0000313" key="2">
    <source>
        <dbReference type="Proteomes" id="UP000824469"/>
    </source>
</evidence>
<feature type="non-terminal residue" evidence="1">
    <location>
        <position position="1"/>
    </location>
</feature>
<reference evidence="1 2" key="1">
    <citation type="journal article" date="2021" name="Nat. Plants">
        <title>The Taxus genome provides insights into paclitaxel biosynthesis.</title>
        <authorList>
            <person name="Xiong X."/>
            <person name="Gou J."/>
            <person name="Liao Q."/>
            <person name="Li Y."/>
            <person name="Zhou Q."/>
            <person name="Bi G."/>
            <person name="Li C."/>
            <person name="Du R."/>
            <person name="Wang X."/>
            <person name="Sun T."/>
            <person name="Guo L."/>
            <person name="Liang H."/>
            <person name="Lu P."/>
            <person name="Wu Y."/>
            <person name="Zhang Z."/>
            <person name="Ro D.K."/>
            <person name="Shang Y."/>
            <person name="Huang S."/>
            <person name="Yan J."/>
        </authorList>
    </citation>
    <scope>NUCLEOTIDE SEQUENCE [LARGE SCALE GENOMIC DNA]</scope>
    <source>
        <strain evidence="1">Ta-2019</strain>
    </source>
</reference>
<organism evidence="1 2">
    <name type="scientific">Taxus chinensis</name>
    <name type="common">Chinese yew</name>
    <name type="synonym">Taxus wallichiana var. chinensis</name>
    <dbReference type="NCBI Taxonomy" id="29808"/>
    <lineage>
        <taxon>Eukaryota</taxon>
        <taxon>Viridiplantae</taxon>
        <taxon>Streptophyta</taxon>
        <taxon>Embryophyta</taxon>
        <taxon>Tracheophyta</taxon>
        <taxon>Spermatophyta</taxon>
        <taxon>Pinopsida</taxon>
        <taxon>Pinidae</taxon>
        <taxon>Conifers II</taxon>
        <taxon>Cupressales</taxon>
        <taxon>Taxaceae</taxon>
        <taxon>Taxus</taxon>
    </lineage>
</organism>
<gene>
    <name evidence="1" type="ORF">KI387_000243</name>
</gene>
<accession>A0AA38GUE3</accession>
<protein>
    <submittedName>
        <fullName evidence="1">Uncharacterized protein</fullName>
    </submittedName>
</protein>
<evidence type="ECO:0000313" key="1">
    <source>
        <dbReference type="EMBL" id="KAH9328135.1"/>
    </source>
</evidence>
<dbReference type="Proteomes" id="UP000824469">
    <property type="component" value="Unassembled WGS sequence"/>
</dbReference>
<proteinExistence type="predicted"/>
<dbReference type="AlphaFoldDB" id="A0AA38GUE3"/>
<name>A0AA38GUE3_TAXCH</name>